<evidence type="ECO:0000256" key="1">
    <source>
        <dbReference type="ARBA" id="ARBA00004651"/>
    </source>
</evidence>
<keyword evidence="10" id="KW-0614">Plasmid</keyword>
<dbReference type="PANTHER" id="PTHR24221:SF654">
    <property type="entry name" value="ATP-BINDING CASSETTE SUB-FAMILY B MEMBER 6"/>
    <property type="match status" value="1"/>
</dbReference>
<dbReference type="SUPFAM" id="SSF90123">
    <property type="entry name" value="ABC transporter transmembrane region"/>
    <property type="match status" value="1"/>
</dbReference>
<sequence>MMEVVLMKKYLKKNVGSLILAIVFAIAYAGAFVGISLLLQEIIDIALAGEIRKATIISACYIAAFSFVCFMQALSQVRLNQKIAGEIRSTIVGKILKKDTLSFEKYKGSDYISLVQNDVKKIEDGYIETILSIVSAIAMLVMAVIVITRYSWVFTAFMFGMTLVMFVVPTIFTKKLSAATLEFSKAQENMTEGLTEVVSGYEVVKSFQKEDYATAKFEKCNSLLMKRAKTFGLVKQINSSTSSTLMFSMQMVICLLAGYFIYAGKISYGSTVGVIQASGCFCQPLFQLFALIPAIRALTPIWEKIEEYTAVENDEIEVSIPKKDWNRISFEDISFAYPGEEKTVLSDISLSIDKGKKYLIVGESGAGKTTLINMICGNYAPLGGRILFDGKAVESAMETLKRNTAVVWQNVFLFNESIKNNILMGATDEKKLGDVIKEARIAEMVMDKGIDYEVGSDGNLLSGGQKQRIAIARALFADRDIIVLDEGISALDKETALEIEDTLLKRKGQTLISISHHVLPEMRAKYDEIIELKDGTIRIA</sequence>
<evidence type="ECO:0000259" key="9">
    <source>
        <dbReference type="PROSITE" id="PS50929"/>
    </source>
</evidence>
<dbReference type="PROSITE" id="PS50893">
    <property type="entry name" value="ABC_TRANSPORTER_2"/>
    <property type="match status" value="1"/>
</dbReference>
<evidence type="ECO:0008006" key="12">
    <source>
        <dbReference type="Google" id="ProtNLM"/>
    </source>
</evidence>
<dbReference type="GO" id="GO:0140359">
    <property type="term" value="F:ABC-type transporter activity"/>
    <property type="evidence" value="ECO:0007669"/>
    <property type="project" value="InterPro"/>
</dbReference>
<dbReference type="InterPro" id="IPR003439">
    <property type="entry name" value="ABC_transporter-like_ATP-bd"/>
</dbReference>
<dbReference type="SMART" id="SM00382">
    <property type="entry name" value="AAA"/>
    <property type="match status" value="1"/>
</dbReference>
<dbReference type="InterPro" id="IPR039421">
    <property type="entry name" value="Type_1_exporter"/>
</dbReference>
<dbReference type="GO" id="GO:0016887">
    <property type="term" value="F:ATP hydrolysis activity"/>
    <property type="evidence" value="ECO:0007669"/>
    <property type="project" value="InterPro"/>
</dbReference>
<keyword evidence="6 7" id="KW-0472">Membrane</keyword>
<dbReference type="Proteomes" id="UP000245488">
    <property type="component" value="Plasmid pINBov266"/>
</dbReference>
<keyword evidence="4" id="KW-0067">ATP-binding</keyword>
<dbReference type="Gene3D" id="3.40.50.300">
    <property type="entry name" value="P-loop containing nucleotide triphosphate hydrolases"/>
    <property type="match status" value="1"/>
</dbReference>
<evidence type="ECO:0000256" key="5">
    <source>
        <dbReference type="ARBA" id="ARBA00022989"/>
    </source>
</evidence>
<evidence type="ECO:0000256" key="4">
    <source>
        <dbReference type="ARBA" id="ARBA00022840"/>
    </source>
</evidence>
<dbReference type="CDD" id="cd07346">
    <property type="entry name" value="ABC_6TM_exporters"/>
    <property type="match status" value="1"/>
</dbReference>
<evidence type="ECO:0000256" key="3">
    <source>
        <dbReference type="ARBA" id="ARBA00022741"/>
    </source>
</evidence>
<dbReference type="PROSITE" id="PS00211">
    <property type="entry name" value="ABC_TRANSPORTER_1"/>
    <property type="match status" value="1"/>
</dbReference>
<feature type="domain" description="ABC transmembrane type-1" evidence="9">
    <location>
        <begin position="19"/>
        <end position="297"/>
    </location>
</feature>
<gene>
    <name evidence="10" type="ORF">CPT75_00510</name>
</gene>
<feature type="transmembrane region" description="Helical" evidence="7">
    <location>
        <begin position="55"/>
        <end position="74"/>
    </location>
</feature>
<keyword evidence="2 7" id="KW-0812">Transmembrane</keyword>
<feature type="transmembrane region" description="Helical" evidence="7">
    <location>
        <begin position="153"/>
        <end position="172"/>
    </location>
</feature>
<dbReference type="InterPro" id="IPR027417">
    <property type="entry name" value="P-loop_NTPase"/>
</dbReference>
<geneLocation type="plasmid" evidence="11">
    <name>pinbov266</name>
</geneLocation>
<dbReference type="InterPro" id="IPR011527">
    <property type="entry name" value="ABC1_TM_dom"/>
</dbReference>
<dbReference type="PANTHER" id="PTHR24221">
    <property type="entry name" value="ATP-BINDING CASSETTE SUB-FAMILY B"/>
    <property type="match status" value="1"/>
</dbReference>
<dbReference type="GO" id="GO:0034040">
    <property type="term" value="F:ATPase-coupled lipid transmembrane transporter activity"/>
    <property type="evidence" value="ECO:0007669"/>
    <property type="project" value="TreeGrafter"/>
</dbReference>
<evidence type="ECO:0000259" key="8">
    <source>
        <dbReference type="PROSITE" id="PS50893"/>
    </source>
</evidence>
<keyword evidence="5 7" id="KW-1133">Transmembrane helix</keyword>
<dbReference type="InterPro" id="IPR036640">
    <property type="entry name" value="ABC1_TM_sf"/>
</dbReference>
<keyword evidence="11" id="KW-1185">Reference proteome</keyword>
<dbReference type="InterPro" id="IPR017871">
    <property type="entry name" value="ABC_transporter-like_CS"/>
</dbReference>
<dbReference type="EMBL" id="NXNG01000002">
    <property type="protein sequence ID" value="PWT25898.1"/>
    <property type="molecule type" value="Genomic_DNA"/>
</dbReference>
<evidence type="ECO:0000256" key="7">
    <source>
        <dbReference type="SAM" id="Phobius"/>
    </source>
</evidence>
<comment type="subcellular location">
    <subcellularLocation>
        <location evidence="1">Cell membrane</location>
        <topology evidence="1">Multi-pass membrane protein</topology>
    </subcellularLocation>
</comment>
<keyword evidence="3" id="KW-0547">Nucleotide-binding</keyword>
<dbReference type="CDD" id="cd03228">
    <property type="entry name" value="ABCC_MRP_Like"/>
    <property type="match status" value="1"/>
</dbReference>
<dbReference type="GO" id="GO:0005886">
    <property type="term" value="C:plasma membrane"/>
    <property type="evidence" value="ECO:0007669"/>
    <property type="project" value="UniProtKB-SubCell"/>
</dbReference>
<organism evidence="10 11">
    <name type="scientific">Butyrivibrio fibrisolvens</name>
    <dbReference type="NCBI Taxonomy" id="831"/>
    <lineage>
        <taxon>Bacteria</taxon>
        <taxon>Bacillati</taxon>
        <taxon>Bacillota</taxon>
        <taxon>Clostridia</taxon>
        <taxon>Lachnospirales</taxon>
        <taxon>Lachnospiraceae</taxon>
        <taxon>Butyrivibrio</taxon>
    </lineage>
</organism>
<evidence type="ECO:0000256" key="2">
    <source>
        <dbReference type="ARBA" id="ARBA00022692"/>
    </source>
</evidence>
<evidence type="ECO:0000313" key="11">
    <source>
        <dbReference type="Proteomes" id="UP000245488"/>
    </source>
</evidence>
<dbReference type="Gene3D" id="1.20.1560.10">
    <property type="entry name" value="ABC transporter type 1, transmembrane domain"/>
    <property type="match status" value="1"/>
</dbReference>
<dbReference type="AlphaFoldDB" id="A0A317FW85"/>
<dbReference type="SUPFAM" id="SSF52540">
    <property type="entry name" value="P-loop containing nucleoside triphosphate hydrolases"/>
    <property type="match status" value="1"/>
</dbReference>
<dbReference type="PROSITE" id="PS50929">
    <property type="entry name" value="ABC_TM1F"/>
    <property type="match status" value="1"/>
</dbReference>
<feature type="transmembrane region" description="Helical" evidence="7">
    <location>
        <begin position="126"/>
        <end position="147"/>
    </location>
</feature>
<evidence type="ECO:0000313" key="10">
    <source>
        <dbReference type="EMBL" id="PWT25898.1"/>
    </source>
</evidence>
<dbReference type="InterPro" id="IPR003593">
    <property type="entry name" value="AAA+_ATPase"/>
</dbReference>
<evidence type="ECO:0000256" key="6">
    <source>
        <dbReference type="ARBA" id="ARBA00023136"/>
    </source>
</evidence>
<proteinExistence type="predicted"/>
<reference evidence="10 11" key="1">
    <citation type="submission" date="2017-09" db="EMBL/GenBank/DDBJ databases">
        <title>High-quality draft genome sequence of Butyrivibrio fibrisolvens INBov1, isolated from cow rumen.</title>
        <authorList>
            <person name="Rodriguez Hernaez J."/>
            <person name="Rivarola M."/>
            <person name="Paniego N."/>
            <person name="Cravero S."/>
            <person name="Ceron Cucchi M."/>
            <person name="Martinez M.C."/>
        </authorList>
    </citation>
    <scope>NUCLEOTIDE SEQUENCE [LARGE SCALE GENOMIC DNA]</scope>
    <source>
        <strain evidence="10 11">INBov1</strain>
        <plasmid evidence="11">pinbov266</plasmid>
    </source>
</reference>
<feature type="domain" description="ABC transporter" evidence="8">
    <location>
        <begin position="328"/>
        <end position="539"/>
    </location>
</feature>
<dbReference type="GO" id="GO:0005524">
    <property type="term" value="F:ATP binding"/>
    <property type="evidence" value="ECO:0007669"/>
    <property type="project" value="UniProtKB-KW"/>
</dbReference>
<comment type="caution">
    <text evidence="10">The sequence shown here is derived from an EMBL/GenBank/DDBJ whole genome shotgun (WGS) entry which is preliminary data.</text>
</comment>
<name>A0A317FW85_BUTFI</name>
<accession>A0A317FW85</accession>
<dbReference type="Pfam" id="PF00005">
    <property type="entry name" value="ABC_tran"/>
    <property type="match status" value="1"/>
</dbReference>
<dbReference type="Pfam" id="PF00664">
    <property type="entry name" value="ABC_membrane"/>
    <property type="match status" value="1"/>
</dbReference>
<protein>
    <recommendedName>
        <fullName evidence="12">ABC transporter ATP-binding protein</fullName>
    </recommendedName>
</protein>